<keyword evidence="2" id="KW-0808">Transferase</keyword>
<keyword evidence="7" id="KW-1185">Reference proteome</keyword>
<dbReference type="InterPro" id="IPR017508">
    <property type="entry name" value="HipA_N1"/>
</dbReference>
<comment type="similarity">
    <text evidence="1">Belongs to the HipA Ser/Thr kinase family.</text>
</comment>
<evidence type="ECO:0000256" key="2">
    <source>
        <dbReference type="ARBA" id="ARBA00022679"/>
    </source>
</evidence>
<evidence type="ECO:0000259" key="5">
    <source>
        <dbReference type="Pfam" id="PF13657"/>
    </source>
</evidence>
<dbReference type="GO" id="GO:0004674">
    <property type="term" value="F:protein serine/threonine kinase activity"/>
    <property type="evidence" value="ECO:0007669"/>
    <property type="project" value="TreeGrafter"/>
</dbReference>
<evidence type="ECO:0000256" key="1">
    <source>
        <dbReference type="ARBA" id="ARBA00010164"/>
    </source>
</evidence>
<evidence type="ECO:0000313" key="6">
    <source>
        <dbReference type="EMBL" id="RID90125.1"/>
    </source>
</evidence>
<comment type="caution">
    <text evidence="6">The sequence shown here is derived from an EMBL/GenBank/DDBJ whole genome shotgun (WGS) entry which is preliminary data.</text>
</comment>
<dbReference type="InterPro" id="IPR052028">
    <property type="entry name" value="HipA_Ser/Thr_kinase"/>
</dbReference>
<protein>
    <submittedName>
        <fullName evidence="6">Type II toxin-antitoxin system HipA family toxin</fullName>
    </submittedName>
</protein>
<name>A0A398BHW5_9RHOB</name>
<organism evidence="6 7">
    <name type="scientific">Gemmobacter lutimaris</name>
    <dbReference type="NCBI Taxonomy" id="2306023"/>
    <lineage>
        <taxon>Bacteria</taxon>
        <taxon>Pseudomonadati</taxon>
        <taxon>Pseudomonadota</taxon>
        <taxon>Alphaproteobacteria</taxon>
        <taxon>Rhodobacterales</taxon>
        <taxon>Paracoccaceae</taxon>
        <taxon>Gemmobacter</taxon>
    </lineage>
</organism>
<dbReference type="EMBL" id="QXXQ01000017">
    <property type="protein sequence ID" value="RID90125.1"/>
    <property type="molecule type" value="Genomic_DNA"/>
</dbReference>
<dbReference type="Proteomes" id="UP000266649">
    <property type="component" value="Unassembled WGS sequence"/>
</dbReference>
<gene>
    <name evidence="6" type="ORF">D2N39_19765</name>
</gene>
<evidence type="ECO:0000256" key="3">
    <source>
        <dbReference type="ARBA" id="ARBA00022777"/>
    </source>
</evidence>
<dbReference type="GO" id="GO:0005829">
    <property type="term" value="C:cytosol"/>
    <property type="evidence" value="ECO:0007669"/>
    <property type="project" value="TreeGrafter"/>
</dbReference>
<sequence>MTSEPLLRPAQSAFVWIWLPGATDPVVCGRIDLVDGINRFTYGRSYLARPDAISVWLPELPLVDRVILPEAPHVIAGALRDAAPDQWGRRVVLNRQFRRRGKDVDTAELDELNYLLLSGSDRIGALDFQTSATDYRPRLQGEARLQDLLNAAEAVERGTPLSPELDEALRHGTSIGGARPKAQLTDGYRKLIAKFSSSRDQHNVVRGEFLAMRLAREAGLEVAEVQCAQVEGKDVLLVERFDRVAQGAGFLRRAMVSALTLQGLDETAARYASYPALATVLRHRSASPVADCRALWSRMLFNILVGNTDDHARNHACFWDGHAIRLTPAYDIDPRPRLGREANQAMAVQGNDRRARIATALAAAGEFGLRQDEAVALARQQIETIRARFRPLAEAAGLTRPEADLLAGRAILNPYAFDGAPQELAALDGPL</sequence>
<reference evidence="6 7" key="1">
    <citation type="submission" date="2018-09" db="EMBL/GenBank/DDBJ databases">
        <title>Gemmobacter lutimaris sp. nov., a marine bacterium isolated from tidal flat.</title>
        <authorList>
            <person name="Lee D.W."/>
            <person name="Yoo Y."/>
            <person name="Kim J.-J."/>
            <person name="Kim B.S."/>
        </authorList>
    </citation>
    <scope>NUCLEOTIDE SEQUENCE [LARGE SCALE GENOMIC DNA]</scope>
    <source>
        <strain evidence="6 7">YJ-T1-11</strain>
    </source>
</reference>
<keyword evidence="3" id="KW-0418">Kinase</keyword>
<proteinExistence type="inferred from homology"/>
<dbReference type="PANTHER" id="PTHR37419:SF8">
    <property type="entry name" value="TOXIN YJJJ"/>
    <property type="match status" value="1"/>
</dbReference>
<dbReference type="Pfam" id="PF07804">
    <property type="entry name" value="HipA_C"/>
    <property type="match status" value="1"/>
</dbReference>
<dbReference type="InterPro" id="IPR012893">
    <property type="entry name" value="HipA-like_C"/>
</dbReference>
<feature type="domain" description="HipA-like C-terminal" evidence="4">
    <location>
        <begin position="173"/>
        <end position="387"/>
    </location>
</feature>
<accession>A0A398BHW5</accession>
<dbReference type="AlphaFoldDB" id="A0A398BHW5"/>
<dbReference type="RefSeq" id="WP_119136505.1">
    <property type="nucleotide sequence ID" value="NZ_QXXQ01000017.1"/>
</dbReference>
<evidence type="ECO:0000259" key="4">
    <source>
        <dbReference type="Pfam" id="PF07804"/>
    </source>
</evidence>
<evidence type="ECO:0000313" key="7">
    <source>
        <dbReference type="Proteomes" id="UP000266649"/>
    </source>
</evidence>
<dbReference type="OrthoDB" id="9805913at2"/>
<dbReference type="Pfam" id="PF13657">
    <property type="entry name" value="Couple_hipA"/>
    <property type="match status" value="1"/>
</dbReference>
<feature type="domain" description="HipA N-terminal subdomain 1" evidence="5">
    <location>
        <begin position="35"/>
        <end position="128"/>
    </location>
</feature>
<dbReference type="PANTHER" id="PTHR37419">
    <property type="entry name" value="SERINE/THREONINE-PROTEIN KINASE TOXIN HIPA"/>
    <property type="match status" value="1"/>
</dbReference>